<keyword evidence="2" id="KW-0255">Endonuclease</keyword>
<evidence type="ECO:0000259" key="4">
    <source>
        <dbReference type="PROSITE" id="PS50830"/>
    </source>
</evidence>
<keyword evidence="1" id="KW-0540">Nuclease</keyword>
<dbReference type="GO" id="GO:0016787">
    <property type="term" value="F:hydrolase activity"/>
    <property type="evidence" value="ECO:0007669"/>
    <property type="project" value="UniProtKB-KW"/>
</dbReference>
<evidence type="ECO:0000313" key="6">
    <source>
        <dbReference type="Proteomes" id="UP000179069"/>
    </source>
</evidence>
<dbReference type="PROSITE" id="PS50830">
    <property type="entry name" value="TNASE_3"/>
    <property type="match status" value="1"/>
</dbReference>
<dbReference type="InterPro" id="IPR035437">
    <property type="entry name" value="SNase_OB-fold_sf"/>
</dbReference>
<dbReference type="GO" id="GO:0004519">
    <property type="term" value="F:endonuclease activity"/>
    <property type="evidence" value="ECO:0007669"/>
    <property type="project" value="UniProtKB-KW"/>
</dbReference>
<dbReference type="Gene3D" id="2.40.50.90">
    <property type="match status" value="1"/>
</dbReference>
<dbReference type="Proteomes" id="UP000179069">
    <property type="component" value="Unassembled WGS sequence"/>
</dbReference>
<evidence type="ECO:0000256" key="2">
    <source>
        <dbReference type="ARBA" id="ARBA00022759"/>
    </source>
</evidence>
<accession>A0A1G1VPX4</accession>
<sequence>MPAANQKKVRSLVPLLGLLLLIPSLLVNAYFLKKTRPPVTVQETELLAVSDGDSLVLTDGRQVRLRHVDAPELGFCGGQEAKDLLTELVKGKSLTISEEVTDYHGRPLALVYAGGDLVNLAMVESGWARYHTDKSSAALQLREAANRAREGNLGIFSPLCYQKENPDNPACAVKGNIDKNSDARKYYLPGCAQYNFTIIEKDIGESWFCSEKEALAAGFSKAATCR</sequence>
<dbReference type="SMART" id="SM00318">
    <property type="entry name" value="SNc"/>
    <property type="match status" value="1"/>
</dbReference>
<dbReference type="Pfam" id="PF00565">
    <property type="entry name" value="SNase"/>
    <property type="match status" value="1"/>
</dbReference>
<reference evidence="5 6" key="1">
    <citation type="journal article" date="2016" name="Nat. Commun.">
        <title>Thousands of microbial genomes shed light on interconnected biogeochemical processes in an aquifer system.</title>
        <authorList>
            <person name="Anantharaman K."/>
            <person name="Brown C.T."/>
            <person name="Hug L.A."/>
            <person name="Sharon I."/>
            <person name="Castelle C.J."/>
            <person name="Probst A.J."/>
            <person name="Thomas B.C."/>
            <person name="Singh A."/>
            <person name="Wilkins M.J."/>
            <person name="Karaoz U."/>
            <person name="Brodie E.L."/>
            <person name="Williams K.H."/>
            <person name="Hubbard S.S."/>
            <person name="Banfield J.F."/>
        </authorList>
    </citation>
    <scope>NUCLEOTIDE SEQUENCE [LARGE SCALE GENOMIC DNA]</scope>
</reference>
<evidence type="ECO:0000256" key="1">
    <source>
        <dbReference type="ARBA" id="ARBA00022722"/>
    </source>
</evidence>
<dbReference type="PANTHER" id="PTHR12302:SF3">
    <property type="entry name" value="SERINE_THREONINE-PROTEIN KINASE 31"/>
    <property type="match status" value="1"/>
</dbReference>
<dbReference type="InterPro" id="IPR016071">
    <property type="entry name" value="Staphylococal_nuclease_OB-fold"/>
</dbReference>
<protein>
    <recommendedName>
        <fullName evidence="4">TNase-like domain-containing protein</fullName>
    </recommendedName>
</protein>
<proteinExistence type="predicted"/>
<dbReference type="AlphaFoldDB" id="A0A1G1VPX4"/>
<dbReference type="PANTHER" id="PTHR12302">
    <property type="entry name" value="EBNA2 BINDING PROTEIN P100"/>
    <property type="match status" value="1"/>
</dbReference>
<comment type="caution">
    <text evidence="5">The sequence shown here is derived from an EMBL/GenBank/DDBJ whole genome shotgun (WGS) entry which is preliminary data.</text>
</comment>
<dbReference type="SUPFAM" id="SSF50199">
    <property type="entry name" value="Staphylococcal nuclease"/>
    <property type="match status" value="1"/>
</dbReference>
<keyword evidence="3" id="KW-0378">Hydrolase</keyword>
<organism evidence="5 6">
    <name type="scientific">Candidatus Chisholmbacteria bacterium RIFCSPHIGHO2_01_FULL_49_18</name>
    <dbReference type="NCBI Taxonomy" id="1797590"/>
    <lineage>
        <taxon>Bacteria</taxon>
        <taxon>Candidatus Chisholmiibacteriota</taxon>
    </lineage>
</organism>
<dbReference type="EMBL" id="MHCI01000001">
    <property type="protein sequence ID" value="OGY17430.1"/>
    <property type="molecule type" value="Genomic_DNA"/>
</dbReference>
<gene>
    <name evidence="5" type="ORF">A2785_01135</name>
</gene>
<feature type="domain" description="TNase-like" evidence="4">
    <location>
        <begin position="40"/>
        <end position="158"/>
    </location>
</feature>
<evidence type="ECO:0000256" key="3">
    <source>
        <dbReference type="ARBA" id="ARBA00022801"/>
    </source>
</evidence>
<evidence type="ECO:0000313" key="5">
    <source>
        <dbReference type="EMBL" id="OGY17430.1"/>
    </source>
</evidence>
<name>A0A1G1VPX4_9BACT</name>